<dbReference type="Proteomes" id="UP000722791">
    <property type="component" value="Unassembled WGS sequence"/>
</dbReference>
<gene>
    <name evidence="2" type="ORF">Vretimale_9848</name>
</gene>
<comment type="caution">
    <text evidence="2">The sequence shown here is derived from an EMBL/GenBank/DDBJ whole genome shotgun (WGS) entry which is preliminary data.</text>
</comment>
<organism evidence="2 3">
    <name type="scientific">Volvox reticuliferus</name>
    <dbReference type="NCBI Taxonomy" id="1737510"/>
    <lineage>
        <taxon>Eukaryota</taxon>
        <taxon>Viridiplantae</taxon>
        <taxon>Chlorophyta</taxon>
        <taxon>core chlorophytes</taxon>
        <taxon>Chlorophyceae</taxon>
        <taxon>CS clade</taxon>
        <taxon>Chlamydomonadales</taxon>
        <taxon>Volvocaceae</taxon>
        <taxon>Volvox</taxon>
    </lineage>
</organism>
<evidence type="ECO:0000313" key="2">
    <source>
        <dbReference type="EMBL" id="GIM05381.1"/>
    </source>
</evidence>
<dbReference type="AlphaFoldDB" id="A0A8J4LQE5"/>
<feature type="non-terminal residue" evidence="2">
    <location>
        <position position="1"/>
    </location>
</feature>
<protein>
    <submittedName>
        <fullName evidence="2">Uncharacterized protein</fullName>
    </submittedName>
</protein>
<proteinExistence type="predicted"/>
<name>A0A8J4LQE5_9CHLO</name>
<evidence type="ECO:0000313" key="3">
    <source>
        <dbReference type="Proteomes" id="UP000722791"/>
    </source>
</evidence>
<feature type="region of interest" description="Disordered" evidence="1">
    <location>
        <begin position="35"/>
        <end position="114"/>
    </location>
</feature>
<feature type="compositionally biased region" description="Polar residues" evidence="1">
    <location>
        <begin position="35"/>
        <end position="60"/>
    </location>
</feature>
<reference evidence="2" key="1">
    <citation type="journal article" date="2021" name="Proc. Natl. Acad. Sci. U.S.A.">
        <title>Three genomes in the algal genus Volvox reveal the fate of a haploid sex-determining region after a transition to homothallism.</title>
        <authorList>
            <person name="Yamamoto K."/>
            <person name="Hamaji T."/>
            <person name="Kawai-Toyooka H."/>
            <person name="Matsuzaki R."/>
            <person name="Takahashi F."/>
            <person name="Nishimura Y."/>
            <person name="Kawachi M."/>
            <person name="Noguchi H."/>
            <person name="Minakuchi Y."/>
            <person name="Umen J.G."/>
            <person name="Toyoda A."/>
            <person name="Nozaki H."/>
        </authorList>
    </citation>
    <scope>NUCLEOTIDE SEQUENCE</scope>
    <source>
        <strain evidence="2">NIES-3785</strain>
    </source>
</reference>
<evidence type="ECO:0000256" key="1">
    <source>
        <dbReference type="SAM" id="MobiDB-lite"/>
    </source>
</evidence>
<feature type="region of interest" description="Disordered" evidence="1">
    <location>
        <begin position="1"/>
        <end position="22"/>
    </location>
</feature>
<accession>A0A8J4LQE5</accession>
<feature type="compositionally biased region" description="Low complexity" evidence="1">
    <location>
        <begin position="1"/>
        <end position="11"/>
    </location>
</feature>
<sequence>PNATGSSRNVRSGGGNASNCRASDVVRASSCNRNRLPSVTCKNTGRENTPSTRGRNSTVSVPLAPGSREPLRGRISKSRCSEIRSRTRSSSFLGRPGSTQFSSSTPSGSSKEWSCQLTGNGVGLESSSCTTRALPPRPYVPKSMRNGRMAAQAASVVRDPRSCAARSLTSAAVTSVRRW</sequence>
<dbReference type="EMBL" id="BNCQ01000018">
    <property type="protein sequence ID" value="GIM05381.1"/>
    <property type="molecule type" value="Genomic_DNA"/>
</dbReference>
<feature type="compositionally biased region" description="Low complexity" evidence="1">
    <location>
        <begin position="96"/>
        <end position="110"/>
    </location>
</feature>